<organism evidence="1 2">
    <name type="scientific">Variovorax paradoxus</name>
    <dbReference type="NCBI Taxonomy" id="34073"/>
    <lineage>
        <taxon>Bacteria</taxon>
        <taxon>Pseudomonadati</taxon>
        <taxon>Pseudomonadota</taxon>
        <taxon>Betaproteobacteria</taxon>
        <taxon>Burkholderiales</taxon>
        <taxon>Comamonadaceae</taxon>
        <taxon>Variovorax</taxon>
    </lineage>
</organism>
<dbReference type="Proteomes" id="UP000032067">
    <property type="component" value="Unassembled WGS sequence"/>
</dbReference>
<evidence type="ECO:0000313" key="1">
    <source>
        <dbReference type="EMBL" id="KIQ32788.1"/>
    </source>
</evidence>
<evidence type="ECO:0008006" key="3">
    <source>
        <dbReference type="Google" id="ProtNLM"/>
    </source>
</evidence>
<dbReference type="RefSeq" id="WP_042578873.1">
    <property type="nucleotide sequence ID" value="NZ_JXQQ01000025.1"/>
</dbReference>
<gene>
    <name evidence="1" type="ORF">RT97_11295</name>
</gene>
<dbReference type="AlphaFoldDB" id="A0A0D0LU61"/>
<reference evidence="1 2" key="1">
    <citation type="submission" date="2014-12" db="EMBL/GenBank/DDBJ databases">
        <title>16Stimator: statistical estimation of ribosomal gene copy numbers from draft genome assemblies.</title>
        <authorList>
            <person name="Perisin M.A."/>
            <person name="Vetter M."/>
            <person name="Gilbert J.A."/>
            <person name="Bergelson J."/>
        </authorList>
    </citation>
    <scope>NUCLEOTIDE SEQUENCE [LARGE SCALE GENOMIC DNA]</scope>
    <source>
        <strain evidence="1 2">MEDvA23</strain>
    </source>
</reference>
<dbReference type="PROSITE" id="PS51257">
    <property type="entry name" value="PROKAR_LIPOPROTEIN"/>
    <property type="match status" value="1"/>
</dbReference>
<evidence type="ECO:0000313" key="2">
    <source>
        <dbReference type="Proteomes" id="UP000032067"/>
    </source>
</evidence>
<name>A0A0D0LU61_VARPD</name>
<protein>
    <recommendedName>
        <fullName evidence="3">Lipoprotein</fullName>
    </recommendedName>
</protein>
<accession>A0A0D0LU61</accession>
<dbReference type="EMBL" id="JXQQ01000025">
    <property type="protein sequence ID" value="KIQ32788.1"/>
    <property type="molecule type" value="Genomic_DNA"/>
</dbReference>
<sequence length="97" mass="9897">MTQKILHLAGVLAAAGLSGCIVLPPPMHPDASPVFHSGPPSSRSFALCGPPMAQWDVCEGQPEGARPALPGPRADALSGTCERSASGALEYRGPAPR</sequence>
<dbReference type="OrthoDB" id="8858271at2"/>
<proteinExistence type="predicted"/>
<comment type="caution">
    <text evidence="1">The sequence shown here is derived from an EMBL/GenBank/DDBJ whole genome shotgun (WGS) entry which is preliminary data.</text>
</comment>